<evidence type="ECO:0000313" key="8">
    <source>
        <dbReference type="EMBL" id="GAA0573287.1"/>
    </source>
</evidence>
<dbReference type="EC" id="3.4.21.102" evidence="9"/>
<dbReference type="SMART" id="SM00245">
    <property type="entry name" value="TSPc"/>
    <property type="match status" value="1"/>
</dbReference>
<evidence type="ECO:0000256" key="2">
    <source>
        <dbReference type="ARBA" id="ARBA00022670"/>
    </source>
</evidence>
<dbReference type="PANTHER" id="PTHR32060">
    <property type="entry name" value="TAIL-SPECIFIC PROTEASE"/>
    <property type="match status" value="1"/>
</dbReference>
<dbReference type="GO" id="GO:0030288">
    <property type="term" value="C:outer membrane-bounded periplasmic space"/>
    <property type="evidence" value="ECO:0007669"/>
    <property type="project" value="TreeGrafter"/>
</dbReference>
<dbReference type="Pfam" id="PF17820">
    <property type="entry name" value="PDZ_6"/>
    <property type="match status" value="1"/>
</dbReference>
<reference evidence="8" key="4">
    <citation type="submission" date="2023-12" db="EMBL/GenBank/DDBJ databases">
        <authorList>
            <person name="Sun Q."/>
            <person name="Inoue M."/>
        </authorList>
    </citation>
    <scope>NUCLEOTIDE SEQUENCE</scope>
    <source>
        <strain evidence="8">JCM 10667</strain>
    </source>
</reference>
<name>A0A7W7MVY8_9ACTN</name>
<proteinExistence type="inferred from homology"/>
<dbReference type="Proteomes" id="UP001501427">
    <property type="component" value="Unassembled WGS sequence"/>
</dbReference>
<dbReference type="InterPro" id="IPR005151">
    <property type="entry name" value="Tail-specific_protease"/>
</dbReference>
<evidence type="ECO:0000256" key="5">
    <source>
        <dbReference type="RuleBase" id="RU004404"/>
    </source>
</evidence>
<dbReference type="GO" id="GO:0007165">
    <property type="term" value="P:signal transduction"/>
    <property type="evidence" value="ECO:0007669"/>
    <property type="project" value="TreeGrafter"/>
</dbReference>
<evidence type="ECO:0000313" key="11">
    <source>
        <dbReference type="Proteomes" id="UP001501427"/>
    </source>
</evidence>
<dbReference type="Proteomes" id="UP000549343">
    <property type="component" value="Unassembled WGS sequence"/>
</dbReference>
<keyword evidence="3 5" id="KW-0378">Hydrolase</keyword>
<dbReference type="InterPro" id="IPR041489">
    <property type="entry name" value="PDZ_6"/>
</dbReference>
<gene>
    <name evidence="9" type="ORF">F4557_001481</name>
    <name evidence="8" type="ORF">GCM10009546_39990</name>
</gene>
<dbReference type="SUPFAM" id="SSF50156">
    <property type="entry name" value="PDZ domain-like"/>
    <property type="match status" value="1"/>
</dbReference>
<protein>
    <submittedName>
        <fullName evidence="9">Carboxyl-terminal processing protease</fullName>
        <ecNumber evidence="9">3.4.21.102</ecNumber>
    </submittedName>
    <submittedName>
        <fullName evidence="8">S41 family peptidase</fullName>
    </submittedName>
</protein>
<dbReference type="GO" id="GO:0006508">
    <property type="term" value="P:proteolysis"/>
    <property type="evidence" value="ECO:0007669"/>
    <property type="project" value="UniProtKB-KW"/>
</dbReference>
<reference evidence="11" key="2">
    <citation type="journal article" date="2019" name="Int. J. Syst. Evol. Microbiol.">
        <title>The Global Catalogue of Microorganisms (GCM) 10K type strain sequencing project: providing services to taxonomists for standard genome sequencing and annotation.</title>
        <authorList>
            <consortium name="The Broad Institute Genomics Platform"/>
            <consortium name="The Broad Institute Genome Sequencing Center for Infectious Disease"/>
            <person name="Wu L."/>
            <person name="Ma J."/>
        </authorList>
    </citation>
    <scope>NUCLEOTIDE SEQUENCE [LARGE SCALE GENOMIC DNA]</scope>
    <source>
        <strain evidence="11">JCM 10667</strain>
    </source>
</reference>
<dbReference type="Gene3D" id="2.30.42.10">
    <property type="match status" value="1"/>
</dbReference>
<dbReference type="EMBL" id="BAAAHD010000033">
    <property type="protein sequence ID" value="GAA0573287.1"/>
    <property type="molecule type" value="Genomic_DNA"/>
</dbReference>
<evidence type="ECO:0000256" key="4">
    <source>
        <dbReference type="ARBA" id="ARBA00022825"/>
    </source>
</evidence>
<dbReference type="SMART" id="SM00228">
    <property type="entry name" value="PDZ"/>
    <property type="match status" value="1"/>
</dbReference>
<feature type="region of interest" description="Disordered" evidence="6">
    <location>
        <begin position="1"/>
        <end position="20"/>
    </location>
</feature>
<accession>A0A7W7MVY8</accession>
<reference evidence="8" key="1">
    <citation type="journal article" date="2014" name="Int. J. Syst. Evol. Microbiol.">
        <title>Complete genome of a new Firmicutes species belonging to the dominant human colonic microbiota ('Ruminococcus bicirculans') reveals two chromosomes and a selective capacity to utilize plant glucans.</title>
        <authorList>
            <consortium name="NISC Comparative Sequencing Program"/>
            <person name="Wegmann U."/>
            <person name="Louis P."/>
            <person name="Goesmann A."/>
            <person name="Henrissat B."/>
            <person name="Duncan S.H."/>
            <person name="Flint H.J."/>
        </authorList>
    </citation>
    <scope>NUCLEOTIDE SEQUENCE</scope>
    <source>
        <strain evidence="8">JCM 10667</strain>
    </source>
</reference>
<dbReference type="PANTHER" id="PTHR32060:SF30">
    <property type="entry name" value="CARBOXY-TERMINAL PROCESSING PROTEASE CTPA"/>
    <property type="match status" value="1"/>
</dbReference>
<dbReference type="Gene3D" id="3.90.226.10">
    <property type="entry name" value="2-enoyl-CoA Hydratase, Chain A, domain 1"/>
    <property type="match status" value="1"/>
</dbReference>
<comment type="similarity">
    <text evidence="1 5">Belongs to the peptidase S41A family.</text>
</comment>
<dbReference type="Gene3D" id="3.30.750.44">
    <property type="match status" value="1"/>
</dbReference>
<dbReference type="RefSeq" id="WP_184880924.1">
    <property type="nucleotide sequence ID" value="NZ_BAAAHD010000033.1"/>
</dbReference>
<dbReference type="InterPro" id="IPR001478">
    <property type="entry name" value="PDZ"/>
</dbReference>
<dbReference type="CDD" id="cd07560">
    <property type="entry name" value="Peptidase_S41_CPP"/>
    <property type="match status" value="1"/>
</dbReference>
<keyword evidence="11" id="KW-1185">Reference proteome</keyword>
<evidence type="ECO:0000259" key="7">
    <source>
        <dbReference type="PROSITE" id="PS50106"/>
    </source>
</evidence>
<organism evidence="9 10">
    <name type="scientific">Actinomadura livida</name>
    <dbReference type="NCBI Taxonomy" id="79909"/>
    <lineage>
        <taxon>Bacteria</taxon>
        <taxon>Bacillati</taxon>
        <taxon>Actinomycetota</taxon>
        <taxon>Actinomycetes</taxon>
        <taxon>Streptosporangiales</taxon>
        <taxon>Thermomonosporaceae</taxon>
        <taxon>Actinomadura</taxon>
    </lineage>
</organism>
<evidence type="ECO:0000256" key="6">
    <source>
        <dbReference type="SAM" id="MobiDB-lite"/>
    </source>
</evidence>
<dbReference type="SUPFAM" id="SSF52096">
    <property type="entry name" value="ClpP/crotonase"/>
    <property type="match status" value="1"/>
</dbReference>
<comment type="caution">
    <text evidence="9">The sequence shown here is derived from an EMBL/GenBank/DDBJ whole genome shotgun (WGS) entry which is preliminary data.</text>
</comment>
<dbReference type="NCBIfam" id="TIGR00225">
    <property type="entry name" value="prc"/>
    <property type="match status" value="1"/>
</dbReference>
<dbReference type="InterPro" id="IPR029045">
    <property type="entry name" value="ClpP/crotonase-like_dom_sf"/>
</dbReference>
<keyword evidence="2 5" id="KW-0645">Protease</keyword>
<evidence type="ECO:0000313" key="9">
    <source>
        <dbReference type="EMBL" id="MBB4773063.1"/>
    </source>
</evidence>
<dbReference type="AlphaFoldDB" id="A0A7W7MVY8"/>
<evidence type="ECO:0000256" key="3">
    <source>
        <dbReference type="ARBA" id="ARBA00022801"/>
    </source>
</evidence>
<reference evidence="9 10" key="3">
    <citation type="submission" date="2020-08" db="EMBL/GenBank/DDBJ databases">
        <title>Sequencing the genomes of 1000 actinobacteria strains.</title>
        <authorList>
            <person name="Klenk H.-P."/>
        </authorList>
    </citation>
    <scope>NUCLEOTIDE SEQUENCE [LARGE SCALE GENOMIC DNA]</scope>
    <source>
        <strain evidence="9 10">DSM 44772</strain>
    </source>
</reference>
<dbReference type="PROSITE" id="PS50106">
    <property type="entry name" value="PDZ"/>
    <property type="match status" value="1"/>
</dbReference>
<keyword evidence="4 5" id="KW-0720">Serine protease</keyword>
<dbReference type="Pfam" id="PF03572">
    <property type="entry name" value="Peptidase_S41"/>
    <property type="match status" value="1"/>
</dbReference>
<sequence>MLRIVPLPGKRPRPPDQRGAGRLLRGTAVAAAIVAAYSAGAVTGSGPRQPTAAADGSVLNEAAAQIGRHAAEPVARGDLDRAAIEGMLKALDDRWARYYSASEYDDVEGRLNGDYGGVGLWLGTRDDADGAGGRVLVASVQPGTAAARAGVRAGDVITAVGASSVAGWGVERVAEALRGRPEAPVELTVERGRRTKRFHLVRTQVSEGDVTVTDLPEDARLVRVGAFTRGTGRQVRAAVTGAPPHGPPEGGVVLDLRGNPGGLLEEAVETASAFLGSGPVVTYRPRGRQARDLGVTAPGDAKTPLVVLVDAGTASAAEVVAGSLRDRDRAVIIGSRTYGKASVQEAVTLADGSVLELTVGRYRTPGGRNLDGVGIEPDIAVSADRPPPEAERRARTVLRGLRAALPDD</sequence>
<evidence type="ECO:0000313" key="10">
    <source>
        <dbReference type="Proteomes" id="UP000549343"/>
    </source>
</evidence>
<feature type="domain" description="PDZ" evidence="7">
    <location>
        <begin position="116"/>
        <end position="178"/>
    </location>
</feature>
<dbReference type="GO" id="GO:0004252">
    <property type="term" value="F:serine-type endopeptidase activity"/>
    <property type="evidence" value="ECO:0007669"/>
    <property type="project" value="UniProtKB-EC"/>
</dbReference>
<dbReference type="InterPro" id="IPR004447">
    <property type="entry name" value="Peptidase_S41A"/>
</dbReference>
<dbReference type="InterPro" id="IPR036034">
    <property type="entry name" value="PDZ_sf"/>
</dbReference>
<dbReference type="EMBL" id="JACHMV010000001">
    <property type="protein sequence ID" value="MBB4773063.1"/>
    <property type="molecule type" value="Genomic_DNA"/>
</dbReference>
<evidence type="ECO:0000256" key="1">
    <source>
        <dbReference type="ARBA" id="ARBA00009179"/>
    </source>
</evidence>